<evidence type="ECO:0000259" key="2">
    <source>
        <dbReference type="PROSITE" id="PS51898"/>
    </source>
</evidence>
<dbReference type="EMBL" id="LS483487">
    <property type="protein sequence ID" value="SQJ00121.1"/>
    <property type="molecule type" value="Genomic_DNA"/>
</dbReference>
<dbReference type="InterPro" id="IPR011010">
    <property type="entry name" value="DNA_brk_join_enz"/>
</dbReference>
<evidence type="ECO:0000313" key="4">
    <source>
        <dbReference type="Proteomes" id="UP000249008"/>
    </source>
</evidence>
<sequence>MNKRGQEVRYINPDDLLHLRNYFKNNKKIVILSLINIGVNVGLRISDLSRLKFENINPDHTIKLKEKKTKKIRKVKFNLICQRAIEDLKKYYKELGYSSEKGFLFKSLNRKYVKELYDKPISNVGISKYLNKAKKDLNISYPIGTHSLRKTWGHRVYKGTLDIAIVMSILNHSSAEQTLKYIGIEEDKINEIYESFKI</sequence>
<dbReference type="InterPro" id="IPR050090">
    <property type="entry name" value="Tyrosine_recombinase_XerCD"/>
</dbReference>
<dbReference type="Gene3D" id="1.10.443.10">
    <property type="entry name" value="Intergrase catalytic core"/>
    <property type="match status" value="1"/>
</dbReference>
<dbReference type="RefSeq" id="WP_005979463.1">
    <property type="nucleotide sequence ID" value="NZ_BAABXY010000001.1"/>
</dbReference>
<evidence type="ECO:0000313" key="3">
    <source>
        <dbReference type="EMBL" id="SQJ00121.1"/>
    </source>
</evidence>
<dbReference type="KEGG" id="ful:C4N20_09605"/>
<dbReference type="InterPro" id="IPR013762">
    <property type="entry name" value="Integrase-like_cat_sf"/>
</dbReference>
<evidence type="ECO:0000256" key="1">
    <source>
        <dbReference type="ARBA" id="ARBA00023172"/>
    </source>
</evidence>
<organism evidence="3 4">
    <name type="scientific">Fusobacterium ulcerans</name>
    <dbReference type="NCBI Taxonomy" id="861"/>
    <lineage>
        <taxon>Bacteria</taxon>
        <taxon>Fusobacteriati</taxon>
        <taxon>Fusobacteriota</taxon>
        <taxon>Fusobacteriia</taxon>
        <taxon>Fusobacteriales</taxon>
        <taxon>Fusobacteriaceae</taxon>
        <taxon>Fusobacterium</taxon>
    </lineage>
</organism>
<dbReference type="GO" id="GO:0003677">
    <property type="term" value="F:DNA binding"/>
    <property type="evidence" value="ECO:0007669"/>
    <property type="project" value="InterPro"/>
</dbReference>
<proteinExistence type="predicted"/>
<feature type="domain" description="Tyr recombinase" evidence="2">
    <location>
        <begin position="6"/>
        <end position="194"/>
    </location>
</feature>
<dbReference type="Proteomes" id="UP000249008">
    <property type="component" value="Chromosome 1"/>
</dbReference>
<protein>
    <submittedName>
        <fullName evidence="3">Site-specific tyrosine recombinase XerC</fullName>
    </submittedName>
</protein>
<reference evidence="3 4" key="1">
    <citation type="submission" date="2018-06" db="EMBL/GenBank/DDBJ databases">
        <authorList>
            <consortium name="Pathogen Informatics"/>
            <person name="Doyle S."/>
        </authorList>
    </citation>
    <scope>NUCLEOTIDE SEQUENCE [LARGE SCALE GENOMIC DNA]</scope>
    <source>
        <strain evidence="3 4">NCTC12112</strain>
    </source>
</reference>
<keyword evidence="1" id="KW-0233">DNA recombination</keyword>
<dbReference type="GeneID" id="78455067"/>
<dbReference type="PANTHER" id="PTHR30349">
    <property type="entry name" value="PHAGE INTEGRASE-RELATED"/>
    <property type="match status" value="1"/>
</dbReference>
<dbReference type="PANTHER" id="PTHR30349:SF82">
    <property type="entry name" value="INTEGRASE_RECOMBINASE YOEC-RELATED"/>
    <property type="match status" value="1"/>
</dbReference>
<accession>A0AAX1TLY0</accession>
<dbReference type="SUPFAM" id="SSF56349">
    <property type="entry name" value="DNA breaking-rejoining enzymes"/>
    <property type="match status" value="1"/>
</dbReference>
<gene>
    <name evidence="3" type="ORF">NCTC12112_00476</name>
</gene>
<dbReference type="GO" id="GO:0015074">
    <property type="term" value="P:DNA integration"/>
    <property type="evidence" value="ECO:0007669"/>
    <property type="project" value="InterPro"/>
</dbReference>
<dbReference type="Pfam" id="PF00589">
    <property type="entry name" value="Phage_integrase"/>
    <property type="match status" value="1"/>
</dbReference>
<name>A0AAX1TLY0_9FUSO</name>
<dbReference type="AlphaFoldDB" id="A0AAX1TLY0"/>
<dbReference type="GO" id="GO:0006310">
    <property type="term" value="P:DNA recombination"/>
    <property type="evidence" value="ECO:0007669"/>
    <property type="project" value="UniProtKB-KW"/>
</dbReference>
<dbReference type="InterPro" id="IPR002104">
    <property type="entry name" value="Integrase_catalytic"/>
</dbReference>
<dbReference type="PROSITE" id="PS51898">
    <property type="entry name" value="TYR_RECOMBINASE"/>
    <property type="match status" value="1"/>
</dbReference>